<sequence>MEKPDYAYLLPFEIWRECFLLLGITEYKNLAKTCSYFYDICLPLIFKSITYSSKITYFKRDPPESLVLQLERLREELGHFLGLGTSRRHIHLVRECTVSYSLRVGPSVDKTRAKAAKGAYNPFIQAFVKFLPAFVNLRKVQIMFSKNIDKKVLRALAMAPRLQDVSFISAKFGVHQLSPPLNISKFSIDNVAQDRDSNRSAKILDLCSSESLEDLSVLSWVYAPKIFLALTKKGKLQNLTSLSFQLHVRDHVQTLYSFLAVCPKLELIEMELRFLGDLKQLPELPSSTIRHLRSFSGPISAAKILIPTRPVRKVRLSYEVLSRRTTAELEDIFHHLSESTGPLTHLTMESLNCRADVLAMITAHFHSLTQLSLGLDNCRIFPDDAEDPHTINLANILHWIALRRISLPPRLEVLHFEKTFCWSDFLDKLEREFYTSPMANAIFDILSIHYPKLRSVVVSERTEKLSWFRDLSGNWAYLGRQS</sequence>
<dbReference type="Proteomes" id="UP000027222">
    <property type="component" value="Unassembled WGS sequence"/>
</dbReference>
<dbReference type="InterPro" id="IPR001810">
    <property type="entry name" value="F-box_dom"/>
</dbReference>
<dbReference type="Gene3D" id="3.80.10.10">
    <property type="entry name" value="Ribonuclease Inhibitor"/>
    <property type="match status" value="1"/>
</dbReference>
<reference evidence="3" key="1">
    <citation type="journal article" date="2014" name="Proc. Natl. Acad. Sci. U.S.A.">
        <title>Extensive sampling of basidiomycete genomes demonstrates inadequacy of the white-rot/brown-rot paradigm for wood decay fungi.</title>
        <authorList>
            <person name="Riley R."/>
            <person name="Salamov A.A."/>
            <person name="Brown D.W."/>
            <person name="Nagy L.G."/>
            <person name="Floudas D."/>
            <person name="Held B.W."/>
            <person name="Levasseur A."/>
            <person name="Lombard V."/>
            <person name="Morin E."/>
            <person name="Otillar R."/>
            <person name="Lindquist E.A."/>
            <person name="Sun H."/>
            <person name="LaButti K.M."/>
            <person name="Schmutz J."/>
            <person name="Jabbour D."/>
            <person name="Luo H."/>
            <person name="Baker S.E."/>
            <person name="Pisabarro A.G."/>
            <person name="Walton J.D."/>
            <person name="Blanchette R.A."/>
            <person name="Henrissat B."/>
            <person name="Martin F."/>
            <person name="Cullen D."/>
            <person name="Hibbett D.S."/>
            <person name="Grigoriev I.V."/>
        </authorList>
    </citation>
    <scope>NUCLEOTIDE SEQUENCE [LARGE SCALE GENOMIC DNA]</scope>
    <source>
        <strain evidence="3">CBS 339.88</strain>
    </source>
</reference>
<dbReference type="EMBL" id="KL142403">
    <property type="protein sequence ID" value="KDR69356.1"/>
    <property type="molecule type" value="Genomic_DNA"/>
</dbReference>
<feature type="domain" description="F-box" evidence="1">
    <location>
        <begin position="10"/>
        <end position="44"/>
    </location>
</feature>
<evidence type="ECO:0000313" key="3">
    <source>
        <dbReference type="Proteomes" id="UP000027222"/>
    </source>
</evidence>
<evidence type="ECO:0000313" key="2">
    <source>
        <dbReference type="EMBL" id="KDR69356.1"/>
    </source>
</evidence>
<dbReference type="InterPro" id="IPR032675">
    <property type="entry name" value="LRR_dom_sf"/>
</dbReference>
<organism evidence="2 3">
    <name type="scientific">Galerina marginata (strain CBS 339.88)</name>
    <dbReference type="NCBI Taxonomy" id="685588"/>
    <lineage>
        <taxon>Eukaryota</taxon>
        <taxon>Fungi</taxon>
        <taxon>Dikarya</taxon>
        <taxon>Basidiomycota</taxon>
        <taxon>Agaricomycotina</taxon>
        <taxon>Agaricomycetes</taxon>
        <taxon>Agaricomycetidae</taxon>
        <taxon>Agaricales</taxon>
        <taxon>Agaricineae</taxon>
        <taxon>Strophariaceae</taxon>
        <taxon>Galerina</taxon>
    </lineage>
</organism>
<protein>
    <recommendedName>
        <fullName evidence="1">F-box domain-containing protein</fullName>
    </recommendedName>
</protein>
<proteinExistence type="predicted"/>
<dbReference type="Pfam" id="PF00646">
    <property type="entry name" value="F-box"/>
    <property type="match status" value="1"/>
</dbReference>
<dbReference type="STRING" id="685588.A0A067SEM8"/>
<dbReference type="AlphaFoldDB" id="A0A067SEM8"/>
<keyword evidence="3" id="KW-1185">Reference proteome</keyword>
<name>A0A067SEM8_GALM3</name>
<evidence type="ECO:0000259" key="1">
    <source>
        <dbReference type="Pfam" id="PF00646"/>
    </source>
</evidence>
<accession>A0A067SEM8</accession>
<dbReference type="HOGENOM" id="CLU_041169_0_0_1"/>
<dbReference type="OrthoDB" id="2988745at2759"/>
<gene>
    <name evidence="2" type="ORF">GALMADRAFT_931874</name>
</gene>